<name>A0A9J5YCR5_SOLCO</name>
<keyword evidence="2" id="KW-1185">Reference proteome</keyword>
<proteinExistence type="predicted"/>
<protein>
    <submittedName>
        <fullName evidence="1">Uncharacterized protein</fullName>
    </submittedName>
</protein>
<dbReference type="OrthoDB" id="1743776at2759"/>
<sequence>MGNKEFVDIDDSSMKILKWIADFKPDDKTYIVPWHIISKLVSNVGVAIAPDQATYSKSRGNVAKVKVKIDQLKPRSGFIDWMGLKMIQGRNKAMDGRVKAHKEEHNKKERKIRQWLFLCLDY</sequence>
<dbReference type="EMBL" id="JACXVP010000007">
    <property type="protein sequence ID" value="KAG5596782.1"/>
    <property type="molecule type" value="Genomic_DNA"/>
</dbReference>
<evidence type="ECO:0000313" key="1">
    <source>
        <dbReference type="EMBL" id="KAG5596782.1"/>
    </source>
</evidence>
<reference evidence="1 2" key="1">
    <citation type="submission" date="2020-09" db="EMBL/GenBank/DDBJ databases">
        <title>De no assembly of potato wild relative species, Solanum commersonii.</title>
        <authorList>
            <person name="Cho K."/>
        </authorList>
    </citation>
    <scope>NUCLEOTIDE SEQUENCE [LARGE SCALE GENOMIC DNA]</scope>
    <source>
        <strain evidence="1">LZ3.2</strain>
        <tissue evidence="1">Leaf</tissue>
    </source>
</reference>
<comment type="caution">
    <text evidence="1">The sequence shown here is derived from an EMBL/GenBank/DDBJ whole genome shotgun (WGS) entry which is preliminary data.</text>
</comment>
<gene>
    <name evidence="1" type="ORF">H5410_038014</name>
</gene>
<evidence type="ECO:0000313" key="2">
    <source>
        <dbReference type="Proteomes" id="UP000824120"/>
    </source>
</evidence>
<accession>A0A9J5YCR5</accession>
<organism evidence="1 2">
    <name type="scientific">Solanum commersonii</name>
    <name type="common">Commerson's wild potato</name>
    <name type="synonym">Commerson's nightshade</name>
    <dbReference type="NCBI Taxonomy" id="4109"/>
    <lineage>
        <taxon>Eukaryota</taxon>
        <taxon>Viridiplantae</taxon>
        <taxon>Streptophyta</taxon>
        <taxon>Embryophyta</taxon>
        <taxon>Tracheophyta</taxon>
        <taxon>Spermatophyta</taxon>
        <taxon>Magnoliopsida</taxon>
        <taxon>eudicotyledons</taxon>
        <taxon>Gunneridae</taxon>
        <taxon>Pentapetalae</taxon>
        <taxon>asterids</taxon>
        <taxon>lamiids</taxon>
        <taxon>Solanales</taxon>
        <taxon>Solanaceae</taxon>
        <taxon>Solanoideae</taxon>
        <taxon>Solaneae</taxon>
        <taxon>Solanum</taxon>
    </lineage>
</organism>
<dbReference type="AlphaFoldDB" id="A0A9J5YCR5"/>
<dbReference type="Proteomes" id="UP000824120">
    <property type="component" value="Chromosome 7"/>
</dbReference>